<feature type="domain" description="RNA polymerase sigma-70 region 2" evidence="5">
    <location>
        <begin position="24"/>
        <end position="91"/>
    </location>
</feature>
<keyword evidence="4" id="KW-0804">Transcription</keyword>
<dbReference type="PANTHER" id="PTHR43133">
    <property type="entry name" value="RNA POLYMERASE ECF-TYPE SIGMA FACTO"/>
    <property type="match status" value="1"/>
</dbReference>
<comment type="similarity">
    <text evidence="1">Belongs to the sigma-70 factor family. ECF subfamily.</text>
</comment>
<dbReference type="Gene3D" id="1.10.10.10">
    <property type="entry name" value="Winged helix-like DNA-binding domain superfamily/Winged helix DNA-binding domain"/>
    <property type="match status" value="1"/>
</dbReference>
<evidence type="ECO:0000256" key="4">
    <source>
        <dbReference type="ARBA" id="ARBA00023163"/>
    </source>
</evidence>
<dbReference type="InterPro" id="IPR007627">
    <property type="entry name" value="RNA_pol_sigma70_r2"/>
</dbReference>
<dbReference type="InterPro" id="IPR013325">
    <property type="entry name" value="RNA_pol_sigma_r2"/>
</dbReference>
<evidence type="ECO:0000256" key="3">
    <source>
        <dbReference type="ARBA" id="ARBA00023082"/>
    </source>
</evidence>
<dbReference type="PANTHER" id="PTHR43133:SF51">
    <property type="entry name" value="RNA POLYMERASE SIGMA FACTOR"/>
    <property type="match status" value="1"/>
</dbReference>
<dbReference type="Gene3D" id="1.10.1740.10">
    <property type="match status" value="1"/>
</dbReference>
<dbReference type="CDD" id="cd06171">
    <property type="entry name" value="Sigma70_r4"/>
    <property type="match status" value="1"/>
</dbReference>
<protein>
    <submittedName>
        <fullName evidence="7">Sigma-70 family RNA polymerase sigma factor</fullName>
    </submittedName>
</protein>
<dbReference type="Pfam" id="PF04542">
    <property type="entry name" value="Sigma70_r2"/>
    <property type="match status" value="1"/>
</dbReference>
<keyword evidence="8" id="KW-1185">Reference proteome</keyword>
<dbReference type="InterPro" id="IPR036388">
    <property type="entry name" value="WH-like_DNA-bd_sf"/>
</dbReference>
<evidence type="ECO:0000259" key="6">
    <source>
        <dbReference type="Pfam" id="PF08281"/>
    </source>
</evidence>
<keyword evidence="3" id="KW-0731">Sigma factor</keyword>
<evidence type="ECO:0000256" key="1">
    <source>
        <dbReference type="ARBA" id="ARBA00010641"/>
    </source>
</evidence>
<dbReference type="Pfam" id="PF08281">
    <property type="entry name" value="Sigma70_r4_2"/>
    <property type="match status" value="1"/>
</dbReference>
<reference evidence="7 8" key="1">
    <citation type="submission" date="2018-03" db="EMBL/GenBank/DDBJ databases">
        <title>Aerobic endospore-forming bacteria genome sequencing and assembly.</title>
        <authorList>
            <person name="Cavalcante D.A."/>
            <person name="Driks A."/>
            <person name="Putonti C."/>
            <person name="De-Souza M.T."/>
        </authorList>
    </citation>
    <scope>NUCLEOTIDE SEQUENCE [LARGE SCALE GENOMIC DNA]</scope>
    <source>
        <strain evidence="7 8">SDF0028</strain>
    </source>
</reference>
<evidence type="ECO:0000259" key="5">
    <source>
        <dbReference type="Pfam" id="PF04542"/>
    </source>
</evidence>
<evidence type="ECO:0000313" key="7">
    <source>
        <dbReference type="EMBL" id="TQR47152.1"/>
    </source>
</evidence>
<dbReference type="InterPro" id="IPR039425">
    <property type="entry name" value="RNA_pol_sigma-70-like"/>
</dbReference>
<proteinExistence type="inferred from homology"/>
<sequence>MAVLDEEELVERAKRADHEAYALLVDTYKQRLFTYVYHMMNKEHDAEDMTQDVFIKAYTHLHTYTRQGSFWTWLSRIAYNHCIDELRKRSRIQFTPVYEDTLEPDGETPEKICVDKEKREELYEQVMALQESYRDVILLRHMQQLNYQEISEVLGIPVSTVQVRLHRARNKLRNNLIAQSKQGGVLHEMLDV</sequence>
<dbReference type="SUPFAM" id="SSF88946">
    <property type="entry name" value="Sigma2 domain of RNA polymerase sigma factors"/>
    <property type="match status" value="1"/>
</dbReference>
<evidence type="ECO:0000256" key="2">
    <source>
        <dbReference type="ARBA" id="ARBA00023015"/>
    </source>
</evidence>
<organism evidence="7 8">
    <name type="scientific">Paenibacillus popilliae</name>
    <name type="common">Bacillus popilliae</name>
    <dbReference type="NCBI Taxonomy" id="78057"/>
    <lineage>
        <taxon>Bacteria</taxon>
        <taxon>Bacillati</taxon>
        <taxon>Bacillota</taxon>
        <taxon>Bacilli</taxon>
        <taxon>Bacillales</taxon>
        <taxon>Paenibacillaceae</taxon>
        <taxon>Paenibacillus</taxon>
    </lineage>
</organism>
<comment type="caution">
    <text evidence="7">The sequence shown here is derived from an EMBL/GenBank/DDBJ whole genome shotgun (WGS) entry which is preliminary data.</text>
</comment>
<dbReference type="EMBL" id="SADY01000001">
    <property type="protein sequence ID" value="TQR47152.1"/>
    <property type="molecule type" value="Genomic_DNA"/>
</dbReference>
<feature type="domain" description="RNA polymerase sigma factor 70 region 4 type 2" evidence="6">
    <location>
        <begin position="119"/>
        <end position="172"/>
    </location>
</feature>
<dbReference type="InterPro" id="IPR014284">
    <property type="entry name" value="RNA_pol_sigma-70_dom"/>
</dbReference>
<dbReference type="SUPFAM" id="SSF88659">
    <property type="entry name" value="Sigma3 and sigma4 domains of RNA polymerase sigma factors"/>
    <property type="match status" value="1"/>
</dbReference>
<dbReference type="Proteomes" id="UP000316208">
    <property type="component" value="Unassembled WGS sequence"/>
</dbReference>
<evidence type="ECO:0000313" key="8">
    <source>
        <dbReference type="Proteomes" id="UP000316208"/>
    </source>
</evidence>
<name>A0ABY3AWF2_PAEPP</name>
<accession>A0ABY3AWF2</accession>
<dbReference type="NCBIfam" id="TIGR02937">
    <property type="entry name" value="sigma70-ECF"/>
    <property type="match status" value="1"/>
</dbReference>
<dbReference type="InterPro" id="IPR013249">
    <property type="entry name" value="RNA_pol_sigma70_r4_t2"/>
</dbReference>
<gene>
    <name evidence="7" type="ORF">C7Y44_05890</name>
</gene>
<dbReference type="InterPro" id="IPR013324">
    <property type="entry name" value="RNA_pol_sigma_r3/r4-like"/>
</dbReference>
<keyword evidence="2" id="KW-0805">Transcription regulation</keyword>